<dbReference type="Proteomes" id="UP000789525">
    <property type="component" value="Unassembled WGS sequence"/>
</dbReference>
<name>A0ACA9K7I6_9GLOM</name>
<reference evidence="1" key="1">
    <citation type="submission" date="2021-06" db="EMBL/GenBank/DDBJ databases">
        <authorList>
            <person name="Kallberg Y."/>
            <person name="Tangrot J."/>
            <person name="Rosling A."/>
        </authorList>
    </citation>
    <scope>NUCLEOTIDE SEQUENCE</scope>
    <source>
        <strain evidence="1">CL356</strain>
    </source>
</reference>
<dbReference type="EMBL" id="CAJVPT010001128">
    <property type="protein sequence ID" value="CAG8457390.1"/>
    <property type="molecule type" value="Genomic_DNA"/>
</dbReference>
<protein>
    <submittedName>
        <fullName evidence="1">5223_t:CDS:1</fullName>
    </submittedName>
</protein>
<gene>
    <name evidence="1" type="ORF">ACOLOM_LOCUS1022</name>
</gene>
<comment type="caution">
    <text evidence="1">The sequence shown here is derived from an EMBL/GenBank/DDBJ whole genome shotgun (WGS) entry which is preliminary data.</text>
</comment>
<evidence type="ECO:0000313" key="1">
    <source>
        <dbReference type="EMBL" id="CAG8457390.1"/>
    </source>
</evidence>
<evidence type="ECO:0000313" key="2">
    <source>
        <dbReference type="Proteomes" id="UP000789525"/>
    </source>
</evidence>
<sequence>MEYIFVVQPSSNYVHKTSQHKKKPRETSSKNCEPKTTLDYIQMPRASEIEISEFINRSEERIGTKTPNGFFVYRRIFTREVSRLNHRLDMSNVSKMASCQWHNEDITVREEYRRVASIIGRRIKEREHELSKSFLGGFIPYIPQELHLSAGPNPHDVVEQSPYIPQEPSPSLVSEHVLSQAFEGVFVPYISQERLPFEGPSQQGVAYEELMACPISERIEEGELDLSPYISQKPFPSLVTEHELSQTFEGEFVPLISQEPFPSGCPDQQVVMDEGLSRYLYEWYSKDNIFDEFFEKLA</sequence>
<keyword evidence="2" id="KW-1185">Reference proteome</keyword>
<accession>A0ACA9K7I6</accession>
<organism evidence="1 2">
    <name type="scientific">Acaulospora colombiana</name>
    <dbReference type="NCBI Taxonomy" id="27376"/>
    <lineage>
        <taxon>Eukaryota</taxon>
        <taxon>Fungi</taxon>
        <taxon>Fungi incertae sedis</taxon>
        <taxon>Mucoromycota</taxon>
        <taxon>Glomeromycotina</taxon>
        <taxon>Glomeromycetes</taxon>
        <taxon>Diversisporales</taxon>
        <taxon>Acaulosporaceae</taxon>
        <taxon>Acaulospora</taxon>
    </lineage>
</organism>
<proteinExistence type="predicted"/>